<dbReference type="AlphaFoldDB" id="A0A916XMD0"/>
<dbReference type="CDD" id="cd01941">
    <property type="entry name" value="YeiC_kinase_like"/>
    <property type="match status" value="1"/>
</dbReference>
<dbReference type="PANTHER" id="PTHR10584:SF166">
    <property type="entry name" value="RIBOKINASE"/>
    <property type="match status" value="1"/>
</dbReference>
<sequence>MTDVSKKDQLFQLIQANPFISQQELAGQLQLSRSAVAGYIAGLIRERRILGRAYVLPGENPVVCIGGANMDRKVRTLGALQMGTSNPVSQHESLGGVARNIAENLARLGAPVSLLTALGDDAAAQAMLAQAESVGMDMRGSLQLAGSASGSYTAVLDDLGEMVLALSHMQLCDELTPQFLASRQPQRAAAAMTIADLNLPEASIRLLLQDAARDAVPLVLVAVSQPKMARLPADLHGLRLLILNQGELEARVGKTLENEEQIAEACRVVQQQGAQDLIVTFGGDGVLYTSPNTSPLGVQRLAAPKVAVVDVTGAGDAFSAAVCWSLSREPGDLALACRHGLTLAAMTIQSAATVCTDLTPASLAELLA</sequence>
<dbReference type="InterPro" id="IPR011611">
    <property type="entry name" value="PfkB_dom"/>
</dbReference>
<evidence type="ECO:0000313" key="5">
    <source>
        <dbReference type="Proteomes" id="UP000637423"/>
    </source>
</evidence>
<organism evidence="4 5">
    <name type="scientific">Undibacterium terreum</name>
    <dbReference type="NCBI Taxonomy" id="1224302"/>
    <lineage>
        <taxon>Bacteria</taxon>
        <taxon>Pseudomonadati</taxon>
        <taxon>Pseudomonadota</taxon>
        <taxon>Betaproteobacteria</taxon>
        <taxon>Burkholderiales</taxon>
        <taxon>Oxalobacteraceae</taxon>
        <taxon>Undibacterium</taxon>
    </lineage>
</organism>
<accession>A0A916XMD0</accession>
<dbReference type="Pfam" id="PF00294">
    <property type="entry name" value="PfkB"/>
    <property type="match status" value="1"/>
</dbReference>
<proteinExistence type="predicted"/>
<gene>
    <name evidence="4" type="ORF">GCM10011396_32040</name>
</gene>
<dbReference type="SUPFAM" id="SSF53613">
    <property type="entry name" value="Ribokinase-like"/>
    <property type="match status" value="1"/>
</dbReference>
<reference evidence="4" key="2">
    <citation type="submission" date="2020-09" db="EMBL/GenBank/DDBJ databases">
        <authorList>
            <person name="Sun Q."/>
            <person name="Zhou Y."/>
        </authorList>
    </citation>
    <scope>NUCLEOTIDE SEQUENCE</scope>
    <source>
        <strain evidence="4">CGMCC 1.10998</strain>
    </source>
</reference>
<dbReference type="Gene3D" id="3.40.1190.20">
    <property type="match status" value="1"/>
</dbReference>
<dbReference type="InterPro" id="IPR029056">
    <property type="entry name" value="Ribokinase-like"/>
</dbReference>
<evidence type="ECO:0000259" key="3">
    <source>
        <dbReference type="Pfam" id="PF00294"/>
    </source>
</evidence>
<keyword evidence="1" id="KW-0808">Transferase</keyword>
<dbReference type="EMBL" id="BMED01000003">
    <property type="protein sequence ID" value="GGC82311.1"/>
    <property type="molecule type" value="Genomic_DNA"/>
</dbReference>
<evidence type="ECO:0000313" key="4">
    <source>
        <dbReference type="EMBL" id="GGC82311.1"/>
    </source>
</evidence>
<comment type="caution">
    <text evidence="4">The sequence shown here is derived from an EMBL/GenBank/DDBJ whole genome shotgun (WGS) entry which is preliminary data.</text>
</comment>
<reference evidence="4" key="1">
    <citation type="journal article" date="2014" name="Int. J. Syst. Evol. Microbiol.">
        <title>Complete genome sequence of Corynebacterium casei LMG S-19264T (=DSM 44701T), isolated from a smear-ripened cheese.</title>
        <authorList>
            <consortium name="US DOE Joint Genome Institute (JGI-PGF)"/>
            <person name="Walter F."/>
            <person name="Albersmeier A."/>
            <person name="Kalinowski J."/>
            <person name="Ruckert C."/>
        </authorList>
    </citation>
    <scope>NUCLEOTIDE SEQUENCE</scope>
    <source>
        <strain evidence="4">CGMCC 1.10998</strain>
    </source>
</reference>
<dbReference type="Proteomes" id="UP000637423">
    <property type="component" value="Unassembled WGS sequence"/>
</dbReference>
<dbReference type="GO" id="GO:0016301">
    <property type="term" value="F:kinase activity"/>
    <property type="evidence" value="ECO:0007669"/>
    <property type="project" value="UniProtKB-KW"/>
</dbReference>
<dbReference type="InterPro" id="IPR002173">
    <property type="entry name" value="Carboh/pur_kinase_PfkB_CS"/>
</dbReference>
<keyword evidence="5" id="KW-1185">Reference proteome</keyword>
<name>A0A916XMD0_9BURK</name>
<dbReference type="RefSeq" id="WP_188567101.1">
    <property type="nucleotide sequence ID" value="NZ_BMED01000003.1"/>
</dbReference>
<dbReference type="PANTHER" id="PTHR10584">
    <property type="entry name" value="SUGAR KINASE"/>
    <property type="match status" value="1"/>
</dbReference>
<evidence type="ECO:0000256" key="2">
    <source>
        <dbReference type="ARBA" id="ARBA00022777"/>
    </source>
</evidence>
<protein>
    <submittedName>
        <fullName evidence="4">Carbohydrate kinase</fullName>
    </submittedName>
</protein>
<feature type="domain" description="Carbohydrate kinase PfkB" evidence="3">
    <location>
        <begin position="62"/>
        <end position="353"/>
    </location>
</feature>
<dbReference type="Pfam" id="PF13412">
    <property type="entry name" value="HTH_24"/>
    <property type="match status" value="1"/>
</dbReference>
<evidence type="ECO:0000256" key="1">
    <source>
        <dbReference type="ARBA" id="ARBA00022679"/>
    </source>
</evidence>
<dbReference type="PROSITE" id="PS00583">
    <property type="entry name" value="PFKB_KINASES_1"/>
    <property type="match status" value="1"/>
</dbReference>
<keyword evidence="2 4" id="KW-0418">Kinase</keyword>